<accession>A0AAD6WYE5</accession>
<feature type="transmembrane region" description="Helical" evidence="1">
    <location>
        <begin position="173"/>
        <end position="194"/>
    </location>
</feature>
<protein>
    <recommendedName>
        <fullName evidence="4">G-protein coupled receptors family 2 profile 2 domain-containing protein</fullName>
    </recommendedName>
</protein>
<evidence type="ECO:0000256" key="1">
    <source>
        <dbReference type="SAM" id="Phobius"/>
    </source>
</evidence>
<feature type="transmembrane region" description="Helical" evidence="1">
    <location>
        <begin position="20"/>
        <end position="41"/>
    </location>
</feature>
<keyword evidence="3" id="KW-1185">Reference proteome</keyword>
<evidence type="ECO:0000313" key="3">
    <source>
        <dbReference type="Proteomes" id="UP001218188"/>
    </source>
</evidence>
<reference evidence="2" key="1">
    <citation type="submission" date="2023-03" db="EMBL/GenBank/DDBJ databases">
        <title>Massive genome expansion in bonnet fungi (Mycena s.s.) driven by repeated elements and novel gene families across ecological guilds.</title>
        <authorList>
            <consortium name="Lawrence Berkeley National Laboratory"/>
            <person name="Harder C.B."/>
            <person name="Miyauchi S."/>
            <person name="Viragh M."/>
            <person name="Kuo A."/>
            <person name="Thoen E."/>
            <person name="Andreopoulos B."/>
            <person name="Lu D."/>
            <person name="Skrede I."/>
            <person name="Drula E."/>
            <person name="Henrissat B."/>
            <person name="Morin E."/>
            <person name="Kohler A."/>
            <person name="Barry K."/>
            <person name="LaButti K."/>
            <person name="Morin E."/>
            <person name="Salamov A."/>
            <person name="Lipzen A."/>
            <person name="Mereny Z."/>
            <person name="Hegedus B."/>
            <person name="Baldrian P."/>
            <person name="Stursova M."/>
            <person name="Weitz H."/>
            <person name="Taylor A."/>
            <person name="Grigoriev I.V."/>
            <person name="Nagy L.G."/>
            <person name="Martin F."/>
            <person name="Kauserud H."/>
        </authorList>
    </citation>
    <scope>NUCLEOTIDE SEQUENCE</scope>
    <source>
        <strain evidence="2">CBHHK200</strain>
    </source>
</reference>
<name>A0AAD6WYE5_9AGAR</name>
<feature type="transmembrane region" description="Helical" evidence="1">
    <location>
        <begin position="122"/>
        <end position="148"/>
    </location>
</feature>
<dbReference type="EMBL" id="JARJCM010000103">
    <property type="protein sequence ID" value="KAJ7029255.1"/>
    <property type="molecule type" value="Genomic_DNA"/>
</dbReference>
<gene>
    <name evidence="2" type="ORF">C8F04DRAFT_44618</name>
</gene>
<keyword evidence="1" id="KW-0812">Transmembrane</keyword>
<sequence length="345" mass="37803">MHTLNPFNSHISDLILAFDVVDIVFILLILIACLCAAWNPVSRPHLNRVSFRLLMYALVANLFYGGLSICGIKLGPGAACSGIAFFGNVCLMFVGVIFFCMVLNLVLVLVYGVNGQSMEKYYMLAAVAMLLVCTIPPYAAGAFGYWAANGVCWFNSPDPVVQLRWWVGTQGFWMFRVVAAGEVISFSVIVGFMITRHRVVSAVASGTSSLKAPTLPKPPIVAYRNIILRIGFYPLVSCLFIVTGAFLDFYRTTTQNRRLGLIHLLVYSFRPMIYAVLAATDPSFLRALRALRGSEPKTTASGVQVKLHASPWSSSASNPPSVNCDIEVGLESTAEESEQCFTRQI</sequence>
<dbReference type="AlphaFoldDB" id="A0AAD6WYE5"/>
<comment type="caution">
    <text evidence="2">The sequence shown here is derived from an EMBL/GenBank/DDBJ whole genome shotgun (WGS) entry which is preliminary data.</text>
</comment>
<keyword evidence="1" id="KW-0472">Membrane</keyword>
<evidence type="ECO:0008006" key="4">
    <source>
        <dbReference type="Google" id="ProtNLM"/>
    </source>
</evidence>
<feature type="transmembrane region" description="Helical" evidence="1">
    <location>
        <begin position="226"/>
        <end position="247"/>
    </location>
</feature>
<feature type="transmembrane region" description="Helical" evidence="1">
    <location>
        <begin position="259"/>
        <end position="279"/>
    </location>
</feature>
<dbReference type="Proteomes" id="UP001218188">
    <property type="component" value="Unassembled WGS sequence"/>
</dbReference>
<feature type="transmembrane region" description="Helical" evidence="1">
    <location>
        <begin position="53"/>
        <end position="74"/>
    </location>
</feature>
<proteinExistence type="predicted"/>
<evidence type="ECO:0000313" key="2">
    <source>
        <dbReference type="EMBL" id="KAJ7029255.1"/>
    </source>
</evidence>
<keyword evidence="1" id="KW-1133">Transmembrane helix</keyword>
<feature type="transmembrane region" description="Helical" evidence="1">
    <location>
        <begin position="86"/>
        <end position="110"/>
    </location>
</feature>
<organism evidence="2 3">
    <name type="scientific">Mycena alexandri</name>
    <dbReference type="NCBI Taxonomy" id="1745969"/>
    <lineage>
        <taxon>Eukaryota</taxon>
        <taxon>Fungi</taxon>
        <taxon>Dikarya</taxon>
        <taxon>Basidiomycota</taxon>
        <taxon>Agaricomycotina</taxon>
        <taxon>Agaricomycetes</taxon>
        <taxon>Agaricomycetidae</taxon>
        <taxon>Agaricales</taxon>
        <taxon>Marasmiineae</taxon>
        <taxon>Mycenaceae</taxon>
        <taxon>Mycena</taxon>
    </lineage>
</organism>